<accession>A0A4Y6UJN2</accession>
<keyword evidence="1" id="KW-0472">Membrane</keyword>
<feature type="transmembrane region" description="Helical" evidence="1">
    <location>
        <begin position="72"/>
        <end position="92"/>
    </location>
</feature>
<evidence type="ECO:0000313" key="2">
    <source>
        <dbReference type="EMBL" id="QDH16601.1"/>
    </source>
</evidence>
<keyword evidence="1" id="KW-0812">Transmembrane</keyword>
<dbReference type="AlphaFoldDB" id="A0A4Y6UJN2"/>
<keyword evidence="1" id="KW-1133">Transmembrane helix</keyword>
<evidence type="ECO:0000313" key="3">
    <source>
        <dbReference type="Proteomes" id="UP000316313"/>
    </source>
</evidence>
<organism evidence="2 3">
    <name type="scientific">Swingsia samuiensis</name>
    <dbReference type="NCBI Taxonomy" id="1293412"/>
    <lineage>
        <taxon>Bacteria</taxon>
        <taxon>Pseudomonadati</taxon>
        <taxon>Pseudomonadota</taxon>
        <taxon>Alphaproteobacteria</taxon>
        <taxon>Acetobacterales</taxon>
        <taxon>Acetobacteraceae</taxon>
        <taxon>Swingsia</taxon>
    </lineage>
</organism>
<name>A0A4Y6UJN2_9PROT</name>
<protein>
    <submittedName>
        <fullName evidence="2">Uncharacterized protein</fullName>
    </submittedName>
</protein>
<dbReference type="KEGG" id="ssam:E3D00_02700"/>
<reference evidence="2 3" key="1">
    <citation type="submission" date="2019-03" db="EMBL/GenBank/DDBJ databases">
        <title>The complete genome sequence of Swingsia samuiensis NBRC107927(T).</title>
        <authorList>
            <person name="Chua K.-O."/>
            <person name="Chan K.-G."/>
            <person name="See-Too W.-S."/>
        </authorList>
    </citation>
    <scope>NUCLEOTIDE SEQUENCE [LARGE SCALE GENOMIC DNA]</scope>
    <source>
        <strain evidence="2 3">AH83</strain>
    </source>
</reference>
<dbReference type="Proteomes" id="UP000316313">
    <property type="component" value="Chromosome"/>
</dbReference>
<gene>
    <name evidence="2" type="ORF">E3D00_02700</name>
</gene>
<dbReference type="RefSeq" id="WP_141459718.1">
    <property type="nucleotide sequence ID" value="NZ_CP038141.1"/>
</dbReference>
<proteinExistence type="predicted"/>
<dbReference type="EMBL" id="CP038141">
    <property type="protein sequence ID" value="QDH16601.1"/>
    <property type="molecule type" value="Genomic_DNA"/>
</dbReference>
<evidence type="ECO:0000256" key="1">
    <source>
        <dbReference type="SAM" id="Phobius"/>
    </source>
</evidence>
<keyword evidence="3" id="KW-1185">Reference proteome</keyword>
<sequence length="98" mass="10913">MIKDQSSSDDFICRPEFERHLDKFDAIEKQLCQHALLISQNSADTQSLKTQISDGFDKIHAEIQTLKSMRTWVISGIAAGGSAFGAAIWHAIQLKLIP</sequence>